<comment type="caution">
    <text evidence="2">The sequence shown here is derived from an EMBL/GenBank/DDBJ whole genome shotgun (WGS) entry which is preliminary data.</text>
</comment>
<dbReference type="Gene3D" id="2.40.70.10">
    <property type="entry name" value="Acid Proteases"/>
    <property type="match status" value="1"/>
</dbReference>
<gene>
    <name evidence="2" type="ORF">Tci_389929</name>
</gene>
<evidence type="ECO:0000256" key="1">
    <source>
        <dbReference type="SAM" id="MobiDB-lite"/>
    </source>
</evidence>
<organism evidence="2">
    <name type="scientific">Tanacetum cinerariifolium</name>
    <name type="common">Dalmatian daisy</name>
    <name type="synonym">Chrysanthemum cinerariifolium</name>
    <dbReference type="NCBI Taxonomy" id="118510"/>
    <lineage>
        <taxon>Eukaryota</taxon>
        <taxon>Viridiplantae</taxon>
        <taxon>Streptophyta</taxon>
        <taxon>Embryophyta</taxon>
        <taxon>Tracheophyta</taxon>
        <taxon>Spermatophyta</taxon>
        <taxon>Magnoliopsida</taxon>
        <taxon>eudicotyledons</taxon>
        <taxon>Gunneridae</taxon>
        <taxon>Pentapetalae</taxon>
        <taxon>asterids</taxon>
        <taxon>campanulids</taxon>
        <taxon>Asterales</taxon>
        <taxon>Asteraceae</taxon>
        <taxon>Asteroideae</taxon>
        <taxon>Anthemideae</taxon>
        <taxon>Anthemidinae</taxon>
        <taxon>Tanacetum</taxon>
    </lineage>
</organism>
<dbReference type="CDD" id="cd00303">
    <property type="entry name" value="retropepsin_like"/>
    <property type="match status" value="1"/>
</dbReference>
<name>A0A699HL40_TANCI</name>
<evidence type="ECO:0000313" key="2">
    <source>
        <dbReference type="EMBL" id="GEY17955.1"/>
    </source>
</evidence>
<feature type="non-terminal residue" evidence="2">
    <location>
        <position position="1"/>
    </location>
</feature>
<proteinExistence type="predicted"/>
<accession>A0A699HL40</accession>
<dbReference type="GO" id="GO:0003964">
    <property type="term" value="F:RNA-directed DNA polymerase activity"/>
    <property type="evidence" value="ECO:0007669"/>
    <property type="project" value="UniProtKB-KW"/>
</dbReference>
<dbReference type="EMBL" id="BKCJ010157841">
    <property type="protein sequence ID" value="GEY17955.1"/>
    <property type="molecule type" value="Genomic_DNA"/>
</dbReference>
<sequence>FRKPTFVYIVVDMSRETWLCKKDTIGILAEALQERHQGTLPSVIIPNPRGEIKLITTRSGNVLAGPSVPPLPLSSSKEVERDPKTITDQVLPESTTRVPPPVVQPSLTPTYSELPPPPTSSFELFKRNPHRPPIPYPLRMNKDKLQDKSDIQIHKFLQMFKKLHFNISLAEALALMPKYVKMLKYLLFDKEKILGFVNTSLTENCSAVLLKKLPEKLGDPVRFLIPCDFHGLESCMALADLGAGINLMPLSVWKKLSLIDLTPTRMTLELATRSIVYPAGIAEDVCVQVEFAYEPSLVDSFPSEKDDDLFNFEDDDDDLFDLRSDNKEWKKLLYGDSFKNIDFEKNKSKDSKMKLLIDEANIVELINLLPPSLDCDSTLHEELHEIDTVPSFLKGNEDKVFNPSILVHGSTHLVINEVTYGKNLKEKTSFEAPLILEDSNFLSLF</sequence>
<dbReference type="InterPro" id="IPR021109">
    <property type="entry name" value="Peptidase_aspartic_dom_sf"/>
</dbReference>
<feature type="region of interest" description="Disordered" evidence="1">
    <location>
        <begin position="94"/>
        <end position="126"/>
    </location>
</feature>
<dbReference type="PANTHER" id="PTHR33067">
    <property type="entry name" value="RNA-DIRECTED DNA POLYMERASE-RELATED"/>
    <property type="match status" value="1"/>
</dbReference>
<dbReference type="PANTHER" id="PTHR33067:SF35">
    <property type="entry name" value="ASPARTIC PEPTIDASE DDI1-TYPE DOMAIN-CONTAINING PROTEIN"/>
    <property type="match status" value="1"/>
</dbReference>
<keyword evidence="2" id="KW-0808">Transferase</keyword>
<protein>
    <submittedName>
        <fullName evidence="2">Reverse transcriptase domain-containing protein</fullName>
    </submittedName>
</protein>
<keyword evidence="2" id="KW-0695">RNA-directed DNA polymerase</keyword>
<keyword evidence="2" id="KW-0548">Nucleotidyltransferase</keyword>
<reference evidence="2" key="1">
    <citation type="journal article" date="2019" name="Sci. Rep.">
        <title>Draft genome of Tanacetum cinerariifolium, the natural source of mosquito coil.</title>
        <authorList>
            <person name="Yamashiro T."/>
            <person name="Shiraishi A."/>
            <person name="Satake H."/>
            <person name="Nakayama K."/>
        </authorList>
    </citation>
    <scope>NUCLEOTIDE SEQUENCE</scope>
</reference>
<dbReference type="AlphaFoldDB" id="A0A699HL40"/>